<dbReference type="VEuPathDB" id="AmoebaDB:NF0075820"/>
<evidence type="ECO:0000313" key="2">
    <source>
        <dbReference type="Proteomes" id="UP000444721"/>
    </source>
</evidence>
<dbReference type="Pfam" id="PF00378">
    <property type="entry name" value="ECH_1"/>
    <property type="match status" value="1"/>
</dbReference>
<comment type="caution">
    <text evidence="1">The sequence shown here is derived from an EMBL/GenBank/DDBJ whole genome shotgun (WGS) entry which is preliminary data.</text>
</comment>
<organism evidence="1 2">
    <name type="scientific">Naegleria fowleri</name>
    <name type="common">Brain eating amoeba</name>
    <dbReference type="NCBI Taxonomy" id="5763"/>
    <lineage>
        <taxon>Eukaryota</taxon>
        <taxon>Discoba</taxon>
        <taxon>Heterolobosea</taxon>
        <taxon>Tetramitia</taxon>
        <taxon>Eutetramitia</taxon>
        <taxon>Vahlkampfiidae</taxon>
        <taxon>Naegleria</taxon>
    </lineage>
</organism>
<name>A0A6A5BI77_NAEFO</name>
<dbReference type="VEuPathDB" id="AmoebaDB:NfTy_009140"/>
<dbReference type="VEuPathDB" id="AmoebaDB:FDP41_007145"/>
<accession>A0A6A5BI77</accession>
<dbReference type="GO" id="GO:0006635">
    <property type="term" value="P:fatty acid beta-oxidation"/>
    <property type="evidence" value="ECO:0007669"/>
    <property type="project" value="TreeGrafter"/>
</dbReference>
<dbReference type="InterPro" id="IPR029045">
    <property type="entry name" value="ClpP/crotonase-like_dom_sf"/>
</dbReference>
<dbReference type="GeneID" id="68114363"/>
<dbReference type="Gene3D" id="3.90.226.10">
    <property type="entry name" value="2-enoyl-CoA Hydratase, Chain A, domain 1"/>
    <property type="match status" value="1"/>
</dbReference>
<gene>
    <name evidence="1" type="ORF">FDP41_007145</name>
</gene>
<dbReference type="GO" id="GO:0005739">
    <property type="term" value="C:mitochondrion"/>
    <property type="evidence" value="ECO:0007669"/>
    <property type="project" value="TreeGrafter"/>
</dbReference>
<dbReference type="CDD" id="cd06558">
    <property type="entry name" value="crotonase-like"/>
    <property type="match status" value="1"/>
</dbReference>
<reference evidence="1 2" key="1">
    <citation type="journal article" date="2019" name="Sci. Rep.">
        <title>Nanopore sequencing improves the draft genome of the human pathogenic amoeba Naegleria fowleri.</title>
        <authorList>
            <person name="Liechti N."/>
            <person name="Schurch N."/>
            <person name="Bruggmann R."/>
            <person name="Wittwer M."/>
        </authorList>
    </citation>
    <scope>NUCLEOTIDE SEQUENCE [LARGE SCALE GENOMIC DNA]</scope>
    <source>
        <strain evidence="1 2">ATCC 30894</strain>
    </source>
</reference>
<keyword evidence="2" id="KW-1185">Reference proteome</keyword>
<dbReference type="OrthoDB" id="2139957at2759"/>
<dbReference type="SUPFAM" id="SSF52096">
    <property type="entry name" value="ClpP/crotonase"/>
    <property type="match status" value="1"/>
</dbReference>
<protein>
    <recommendedName>
        <fullName evidence="3">Enoyl-CoA hydratase</fullName>
    </recommendedName>
</protein>
<proteinExistence type="predicted"/>
<evidence type="ECO:0000313" key="1">
    <source>
        <dbReference type="EMBL" id="KAF0973758.1"/>
    </source>
</evidence>
<dbReference type="Proteomes" id="UP000444721">
    <property type="component" value="Unassembled WGS sequence"/>
</dbReference>
<dbReference type="AlphaFoldDB" id="A0A6A5BI77"/>
<dbReference type="InterPro" id="IPR001753">
    <property type="entry name" value="Enoyl-CoA_hydra/iso"/>
</dbReference>
<evidence type="ECO:0008006" key="3">
    <source>
        <dbReference type="Google" id="ProtNLM"/>
    </source>
</evidence>
<dbReference type="EMBL" id="VFQX01000058">
    <property type="protein sequence ID" value="KAF0973758.1"/>
    <property type="molecule type" value="Genomic_DNA"/>
</dbReference>
<dbReference type="OMA" id="ACMYRES"/>
<dbReference type="PANTHER" id="PTHR11941">
    <property type="entry name" value="ENOYL-COA HYDRATASE-RELATED"/>
    <property type="match status" value="1"/>
</dbReference>
<dbReference type="RefSeq" id="XP_044558471.1">
    <property type="nucleotide sequence ID" value="XM_044710858.1"/>
</dbReference>
<sequence length="400" mass="43910">MKSLKPILKSSSFQARGTSCMLGTKASSSCQGSSSFCLLSPVLQNHHHQNNNIRSFHRSIPIPQNNHTDPSQYVLFEEIPLQECIAMLERDDPKRAAEQKANKIEHLSSSQHRGEFSAKQTKTIGVVTINRPEKMNSLCPETAVQFKALFESEKIQGNRNLAAVVLMGAPPPPPIQMEDGSVKQVHAAFSAGGDYDFLLERTDDTPFNNAVRMSKFYDSFLSPMLRVCPSPVIACINGHAVGAGLGLACAADIRVMEASAKMSFNFVKIGLSPGMGASHILPYLVGHQVASYMLLTGDLITAEKAKEFGVVLEVLQGQKAVKHRAFEIAVQIAKSSHIASLLCLHSLRVQKLAGITACMYRESDAQVQSFADEELRQHLLEMKNKEEARLKSKEKPKPNN</sequence>
<dbReference type="PANTHER" id="PTHR11941:SF173">
    <property type="entry name" value="3-HYDROXYBUTYRYL-COA DEHYDRATASE-LIKE PROTEIN, MITOCHONDRIAL"/>
    <property type="match status" value="1"/>
</dbReference>